<organism evidence="2 3">
    <name type="scientific">Aristolochia fimbriata</name>
    <name type="common">White veined hardy Dutchman's pipe vine</name>
    <dbReference type="NCBI Taxonomy" id="158543"/>
    <lineage>
        <taxon>Eukaryota</taxon>
        <taxon>Viridiplantae</taxon>
        <taxon>Streptophyta</taxon>
        <taxon>Embryophyta</taxon>
        <taxon>Tracheophyta</taxon>
        <taxon>Spermatophyta</taxon>
        <taxon>Magnoliopsida</taxon>
        <taxon>Magnoliidae</taxon>
        <taxon>Piperales</taxon>
        <taxon>Aristolochiaceae</taxon>
        <taxon>Aristolochia</taxon>
    </lineage>
</organism>
<comment type="caution">
    <text evidence="2">The sequence shown here is derived from an EMBL/GenBank/DDBJ whole genome shotgun (WGS) entry which is preliminary data.</text>
</comment>
<proteinExistence type="predicted"/>
<gene>
    <name evidence="2" type="ORF">H6P81_000842</name>
</gene>
<dbReference type="EMBL" id="JAINDJ010000002">
    <property type="protein sequence ID" value="KAG9456334.1"/>
    <property type="molecule type" value="Genomic_DNA"/>
</dbReference>
<reference evidence="2 3" key="1">
    <citation type="submission" date="2021-07" db="EMBL/GenBank/DDBJ databases">
        <title>The Aristolochia fimbriata genome: insights into angiosperm evolution, floral development and chemical biosynthesis.</title>
        <authorList>
            <person name="Jiao Y."/>
        </authorList>
    </citation>
    <scope>NUCLEOTIDE SEQUENCE [LARGE SCALE GENOMIC DNA]</scope>
    <source>
        <strain evidence="2">IBCAS-2021</strain>
        <tissue evidence="2">Leaf</tissue>
    </source>
</reference>
<evidence type="ECO:0000313" key="3">
    <source>
        <dbReference type="Proteomes" id="UP000825729"/>
    </source>
</evidence>
<evidence type="ECO:0000313" key="2">
    <source>
        <dbReference type="EMBL" id="KAG9456334.1"/>
    </source>
</evidence>
<dbReference type="AlphaFoldDB" id="A0AAV7F6P4"/>
<protein>
    <submittedName>
        <fullName evidence="2">Uncharacterized protein</fullName>
    </submittedName>
</protein>
<keyword evidence="3" id="KW-1185">Reference proteome</keyword>
<sequence>MMMMMMMMKIEGRGEQGGGPSDYGCALAGLQRVRPAIQSMPPPFTERCRQSFVFSVRINSLKRKPSNPPPPSFYFPYYIPVVSFLLLRGWGSFQWRHRFETSKGSRYSNQNGGARDAEILPARSGTLAEVDYTFPCIVISPDWAYPFLFPHFFPNFKQHGFRRQWETPFYYLFLFDGFLEILIVDCLPKLSSDLTGNGYGKGTRAESDSEPTIGNYPPGDYCPTGTAKLGSFCIWVMLRDSIPPFPLLVCREREREKKRGNDNGGGSGTNATTLYY</sequence>
<feature type="region of interest" description="Disordered" evidence="1">
    <location>
        <begin position="256"/>
        <end position="276"/>
    </location>
</feature>
<dbReference type="Proteomes" id="UP000825729">
    <property type="component" value="Unassembled WGS sequence"/>
</dbReference>
<accession>A0AAV7F6P4</accession>
<evidence type="ECO:0000256" key="1">
    <source>
        <dbReference type="SAM" id="MobiDB-lite"/>
    </source>
</evidence>
<name>A0AAV7F6P4_ARIFI</name>